<dbReference type="HOGENOM" id="CLU_559277_0_0_1"/>
<evidence type="ECO:0000313" key="4">
    <source>
        <dbReference type="Proteomes" id="UP000008281"/>
    </source>
</evidence>
<dbReference type="PANTHER" id="PTHR21503">
    <property type="entry name" value="F-BOX-CONTAINING HYPOTHETICAL PROTEIN C.ELEGANS"/>
    <property type="match status" value="1"/>
</dbReference>
<name>E3MVD3_CAERE</name>
<protein>
    <recommendedName>
        <fullName evidence="2">F-box domain-containing protein</fullName>
    </recommendedName>
</protein>
<organism evidence="4">
    <name type="scientific">Caenorhabditis remanei</name>
    <name type="common">Caenorhabditis vulgaris</name>
    <dbReference type="NCBI Taxonomy" id="31234"/>
    <lineage>
        <taxon>Eukaryota</taxon>
        <taxon>Metazoa</taxon>
        <taxon>Ecdysozoa</taxon>
        <taxon>Nematoda</taxon>
        <taxon>Chromadorea</taxon>
        <taxon>Rhabditida</taxon>
        <taxon>Rhabditina</taxon>
        <taxon>Rhabditomorpha</taxon>
        <taxon>Rhabditoidea</taxon>
        <taxon>Rhabditidae</taxon>
        <taxon>Peloderinae</taxon>
        <taxon>Caenorhabditis</taxon>
    </lineage>
</organism>
<feature type="domain" description="F-box" evidence="2">
    <location>
        <begin position="164"/>
        <end position="208"/>
    </location>
</feature>
<dbReference type="InterPro" id="IPR012885">
    <property type="entry name" value="F-box_Sdz-33"/>
</dbReference>
<sequence length="488" mass="55956">MLVGPFGSVTQSTTLLSKPVMPIASTEFPGDDQASASINPADSNDTAKIADLVYTGPLMSRLHMMKLALGLCGAEAQPDISRVLCESRRRSAKPSEFLAKSDASKSQTGRLLHKPNSCVKPPKKLQKSDQRPSLDLQTGTPTDSTLTVNFLNKIPLTSSRMISVLHLFHLPQVVLFEVFRFLKPNDLIPIALCSQRAFNLVRVNWKKSTKALIWMDSRLYFSSHLKINNIFYNLLTVSRIEDVLGNQLELVQIKGSKVPIRYNRERNSIETYWDDVCYGFKAVMEFVTELFCSDIHAVVFEKNSFWCVEWAQSRQKRLMNAHIYQDQYIENSEYRTIMNSCTSENLIMHAYQQGEKCLNETSFRIRNHLSIYCGRWVQVEHLMNMDCVEIEVQQSSLKKSDVTYFLKNWLNGGNSRLKYLSIATQYFGIDLFCQEEFPENMVRSDREMEYERPSQIYDDQATPITAEIPEKKKKAGEKAVEKIEVEVD</sequence>
<gene>
    <name evidence="3" type="ORF">CRE_24554</name>
</gene>
<dbReference type="EMBL" id="DS268482">
    <property type="protein sequence ID" value="EFP10132.1"/>
    <property type="molecule type" value="Genomic_DNA"/>
</dbReference>
<dbReference type="InterPro" id="IPR001810">
    <property type="entry name" value="F-box_dom"/>
</dbReference>
<accession>E3MVD3</accession>
<dbReference type="RefSeq" id="XP_003099912.2">
    <property type="nucleotide sequence ID" value="XM_003099864.2"/>
</dbReference>
<dbReference type="KEGG" id="crq:GCK72_007108"/>
<evidence type="ECO:0000259" key="2">
    <source>
        <dbReference type="PROSITE" id="PS50181"/>
    </source>
</evidence>
<dbReference type="Proteomes" id="UP000008281">
    <property type="component" value="Unassembled WGS sequence"/>
</dbReference>
<dbReference type="PROSITE" id="PS50181">
    <property type="entry name" value="FBOX"/>
    <property type="match status" value="1"/>
</dbReference>
<dbReference type="Pfam" id="PF00646">
    <property type="entry name" value="F-box"/>
    <property type="match status" value="1"/>
</dbReference>
<dbReference type="CTD" id="9826184"/>
<evidence type="ECO:0000313" key="3">
    <source>
        <dbReference type="EMBL" id="EFP10132.1"/>
    </source>
</evidence>
<evidence type="ECO:0000256" key="1">
    <source>
        <dbReference type="SAM" id="MobiDB-lite"/>
    </source>
</evidence>
<dbReference type="GeneID" id="9826184"/>
<dbReference type="AlphaFoldDB" id="E3MVD3"/>
<dbReference type="InParanoid" id="E3MVD3"/>
<proteinExistence type="predicted"/>
<dbReference type="Pfam" id="PF07735">
    <property type="entry name" value="FBA_2"/>
    <property type="match status" value="1"/>
</dbReference>
<feature type="region of interest" description="Disordered" evidence="1">
    <location>
        <begin position="95"/>
        <end position="140"/>
    </location>
</feature>
<reference evidence="3" key="1">
    <citation type="submission" date="2007-07" db="EMBL/GenBank/DDBJ databases">
        <title>PCAP assembly of the Caenorhabditis remanei genome.</title>
        <authorList>
            <consortium name="The Caenorhabditis remanei Sequencing Consortium"/>
            <person name="Wilson R.K."/>
        </authorList>
    </citation>
    <scope>NUCLEOTIDE SEQUENCE [LARGE SCALE GENOMIC DNA]</scope>
    <source>
        <strain evidence="3">PB4641</strain>
    </source>
</reference>
<keyword evidence="4" id="KW-1185">Reference proteome</keyword>